<protein>
    <submittedName>
        <fullName evidence="2">Nitrate reductase cytochrome c-type subunit</fullName>
    </submittedName>
</protein>
<dbReference type="GO" id="GO:0009061">
    <property type="term" value="P:anaerobic respiration"/>
    <property type="evidence" value="ECO:0007669"/>
    <property type="project" value="InterPro"/>
</dbReference>
<comment type="caution">
    <text evidence="2">The sequence shown here is derived from an EMBL/GenBank/DDBJ whole genome shotgun (WGS) entry which is preliminary data.</text>
</comment>
<evidence type="ECO:0000256" key="1">
    <source>
        <dbReference type="SAM" id="SignalP"/>
    </source>
</evidence>
<keyword evidence="1" id="KW-0732">Signal</keyword>
<name>A0AAJ1EIB2_9BACT</name>
<accession>A0AAJ1EIB2</accession>
<evidence type="ECO:0000313" key="2">
    <source>
        <dbReference type="EMBL" id="MBZ0159868.1"/>
    </source>
</evidence>
<sequence length="110" mass="12012">MMKPLTRFCFRLFFLGLLAALSVSTLVEPVAAQQGSKRLPRAYEGAPPLIPHDAEARKGVCLACHEFGIAGAPIVPHPTRNHFCLQCHVGQDLSVKAFSSVSSQEEKRPE</sequence>
<feature type="chain" id="PRO_5042599234" evidence="1">
    <location>
        <begin position="20"/>
        <end position="110"/>
    </location>
</feature>
<dbReference type="Proteomes" id="UP001197609">
    <property type="component" value="Unassembled WGS sequence"/>
</dbReference>
<organism evidence="2 3">
    <name type="scientific">Candidatus Methylomirabilis tolerans</name>
    <dbReference type="NCBI Taxonomy" id="3123416"/>
    <lineage>
        <taxon>Bacteria</taxon>
        <taxon>Candidatus Methylomirabilota</taxon>
        <taxon>Candidatus Methylomirabilia</taxon>
        <taxon>Candidatus Methylomirabilales</taxon>
        <taxon>Candidatus Methylomirabilaceae</taxon>
        <taxon>Candidatus Methylomirabilis</taxon>
    </lineage>
</organism>
<dbReference type="SUPFAM" id="SSF48695">
    <property type="entry name" value="Multiheme cytochromes"/>
    <property type="match status" value="1"/>
</dbReference>
<dbReference type="EMBL" id="JAIOIU010000083">
    <property type="protein sequence ID" value="MBZ0159868.1"/>
    <property type="molecule type" value="Genomic_DNA"/>
</dbReference>
<dbReference type="AlphaFoldDB" id="A0AAJ1EIB2"/>
<gene>
    <name evidence="2" type="ORF">K8G79_07020</name>
</gene>
<dbReference type="InterPro" id="IPR036280">
    <property type="entry name" value="Multihaem_cyt_sf"/>
</dbReference>
<reference evidence="2 3" key="1">
    <citation type="journal article" date="2021" name="bioRxiv">
        <title>Unraveling nitrogen, sulfur and carbon metabolic pathways and microbial community transcriptional responses to substrate deprivation and toxicity stresses in a bioreactor mimicking anoxic brackish coastal sediment conditions.</title>
        <authorList>
            <person name="Martins P.D."/>
            <person name="Echeveste M.J."/>
            <person name="Arshad A."/>
            <person name="Kurth J."/>
            <person name="Ouboter H."/>
            <person name="Jetten M.S.M."/>
            <person name="Welte C.U."/>
        </authorList>
    </citation>
    <scope>NUCLEOTIDE SEQUENCE [LARGE SCALE GENOMIC DNA]</scope>
    <source>
        <strain evidence="2">MAG_38</strain>
    </source>
</reference>
<proteinExistence type="predicted"/>
<evidence type="ECO:0000313" key="3">
    <source>
        <dbReference type="Proteomes" id="UP001197609"/>
    </source>
</evidence>
<feature type="signal peptide" evidence="1">
    <location>
        <begin position="1"/>
        <end position="19"/>
    </location>
</feature>